<dbReference type="AlphaFoldDB" id="A0AAD5QLN5"/>
<keyword evidence="6" id="KW-0539">Nucleus</keyword>
<dbReference type="EMBL" id="JAHQIW010002308">
    <property type="protein sequence ID" value="KAJ1355032.1"/>
    <property type="molecule type" value="Genomic_DNA"/>
</dbReference>
<sequence>MFMSPPGMPPQWPNAGAVAAASATTAPHPSSTTSQHLLLQHMYNAHFQPRMQYPPAIEFSAQRRPSVPLPSIHPSAHNMMATLSATPMMQCSSIAGPSRLPSHPAAVQRVPGLVPGTSHPKFCEQQALSSTRSIPGTSSFPSSVSAAPLMAHIESQSSWQRIGKCGPTPARYYPSGKKIGRPPGSYKRIDLSSSLARNKVTLSDVLKKESEERTAVSNEVVDVETLTEEKCEWGTCQLVFSTQKALVDHVAECHVNISNRDWVCKWRACDRTEPFRALYMLVVHVRKHTGEKPNECTHPGCNKSYSRLENLKTHMRTHTGEKPYACEIPGCPKAFSNASDRAKHQNRTHSNLKPYICSVSQCGKSYTDPSSLRKHIKTVHGDEAYERAKRNRPHNTGGRRKKSTQMLRSVPLNILQLAAIQRVSQSKGRKETEMDAETASSEEIDQAENNNVNETTNTSPCSDDFNMIHNDGGSHGNHAFSHGSAASVLGSGVDLSPADSSSSCNSGGTSTSADLSGSQQNSKSFFIDRILNNVSRATSFAAQKRLFHKAFNHPDFRWEMLSNHKLPNLEDLLKSVQHQPEGTVNDSFTSDVSSMNSSFVTGHTAKKASVRTDPWISGKHGKSDDWSQVTGFSDTTDISDSSLTNTETYGDDEEEIIGDPSPSVLIDDPYSSPNSHGDVAIAAHYPYHVSGRISNIRERYKTGMLNHPSDDRNFVFLNETSREAADTTDLPQSGGILDEMSTSEMRMHEPSVSIPFGSRCSVASDCSSTLSSQAHYVQGSFTSIDSQMLYEANNLDPDALNPDYGYYPATEARGEYVPRVSPPLVPHFEQSFMPMEHLSEMQESPISELVSSTAPRSEYEYSRRHMEFEQQIDEQGL</sequence>
<feature type="domain" description="C2H2-type" evidence="9">
    <location>
        <begin position="324"/>
        <end position="354"/>
    </location>
</feature>
<keyword evidence="2" id="KW-0479">Metal-binding</keyword>
<evidence type="ECO:0000256" key="5">
    <source>
        <dbReference type="ARBA" id="ARBA00022833"/>
    </source>
</evidence>
<feature type="region of interest" description="Disordered" evidence="8">
    <location>
        <begin position="423"/>
        <end position="470"/>
    </location>
</feature>
<evidence type="ECO:0000256" key="2">
    <source>
        <dbReference type="ARBA" id="ARBA00022723"/>
    </source>
</evidence>
<dbReference type="InterPro" id="IPR056436">
    <property type="entry name" value="Znf-C2H2_ZIC1-5/GLI1-3-like"/>
</dbReference>
<feature type="domain" description="C2H2-type" evidence="9">
    <location>
        <begin position="355"/>
        <end position="385"/>
    </location>
</feature>
<evidence type="ECO:0000313" key="10">
    <source>
        <dbReference type="EMBL" id="KAJ1355032.1"/>
    </source>
</evidence>
<keyword evidence="11" id="KW-1185">Reference proteome</keyword>
<evidence type="ECO:0000256" key="7">
    <source>
        <dbReference type="PROSITE-ProRule" id="PRU00042"/>
    </source>
</evidence>
<name>A0AAD5QLN5_PARTN</name>
<feature type="region of interest" description="Disordered" evidence="8">
    <location>
        <begin position="493"/>
        <end position="519"/>
    </location>
</feature>
<dbReference type="GO" id="GO:0008270">
    <property type="term" value="F:zinc ion binding"/>
    <property type="evidence" value="ECO:0007669"/>
    <property type="project" value="UniProtKB-KW"/>
</dbReference>
<gene>
    <name evidence="10" type="ORF">KIN20_012147</name>
</gene>
<feature type="domain" description="C2H2-type" evidence="9">
    <location>
        <begin position="262"/>
        <end position="293"/>
    </location>
</feature>
<keyword evidence="3" id="KW-0677">Repeat</keyword>
<dbReference type="Pfam" id="PF00096">
    <property type="entry name" value="zf-C2H2"/>
    <property type="match status" value="3"/>
</dbReference>
<dbReference type="PROSITE" id="PS50157">
    <property type="entry name" value="ZINC_FINGER_C2H2_2"/>
    <property type="match status" value="4"/>
</dbReference>
<feature type="domain" description="C2H2-type" evidence="9">
    <location>
        <begin position="294"/>
        <end position="323"/>
    </location>
</feature>
<comment type="caution">
    <text evidence="10">The sequence shown here is derived from an EMBL/GenBank/DDBJ whole genome shotgun (WGS) entry which is preliminary data.</text>
</comment>
<dbReference type="PANTHER" id="PTHR45718:SF4">
    <property type="entry name" value="TRANSCRIPTIONAL ACTIVATOR CUBITUS INTERRUPTUS"/>
    <property type="match status" value="1"/>
</dbReference>
<keyword evidence="4 7" id="KW-0863">Zinc-finger</keyword>
<feature type="compositionally biased region" description="Low complexity" evidence="8">
    <location>
        <begin position="448"/>
        <end position="458"/>
    </location>
</feature>
<feature type="compositionally biased region" description="Low complexity" evidence="8">
    <location>
        <begin position="15"/>
        <end position="34"/>
    </location>
</feature>
<dbReference type="Proteomes" id="UP001196413">
    <property type="component" value="Unassembled WGS sequence"/>
</dbReference>
<reference evidence="10" key="1">
    <citation type="submission" date="2021-06" db="EMBL/GenBank/DDBJ databases">
        <title>Parelaphostrongylus tenuis whole genome reference sequence.</title>
        <authorList>
            <person name="Garwood T.J."/>
            <person name="Larsen P.A."/>
            <person name="Fountain-Jones N.M."/>
            <person name="Garbe J.R."/>
            <person name="Macchietto M.G."/>
            <person name="Kania S.A."/>
            <person name="Gerhold R.W."/>
            <person name="Richards J.E."/>
            <person name="Wolf T.M."/>
        </authorList>
    </citation>
    <scope>NUCLEOTIDE SEQUENCE</scope>
    <source>
        <strain evidence="10">MNPRO001-30</strain>
        <tissue evidence="10">Meninges</tissue>
    </source>
</reference>
<evidence type="ECO:0000256" key="6">
    <source>
        <dbReference type="ARBA" id="ARBA00023242"/>
    </source>
</evidence>
<protein>
    <recommendedName>
        <fullName evidence="9">C2H2-type domain-containing protein</fullName>
    </recommendedName>
</protein>
<evidence type="ECO:0000313" key="11">
    <source>
        <dbReference type="Proteomes" id="UP001196413"/>
    </source>
</evidence>
<evidence type="ECO:0000256" key="8">
    <source>
        <dbReference type="SAM" id="MobiDB-lite"/>
    </source>
</evidence>
<dbReference type="GO" id="GO:0000981">
    <property type="term" value="F:DNA-binding transcription factor activity, RNA polymerase II-specific"/>
    <property type="evidence" value="ECO:0007669"/>
    <property type="project" value="TreeGrafter"/>
</dbReference>
<dbReference type="PANTHER" id="PTHR45718">
    <property type="entry name" value="TRANSCRIPTIONAL ACTIVATOR CUBITUS INTERRUPTUS"/>
    <property type="match status" value="1"/>
</dbReference>
<evidence type="ECO:0000256" key="3">
    <source>
        <dbReference type="ARBA" id="ARBA00022737"/>
    </source>
</evidence>
<feature type="region of interest" description="Disordered" evidence="8">
    <location>
        <begin position="1"/>
        <end position="34"/>
    </location>
</feature>
<dbReference type="GO" id="GO:0005634">
    <property type="term" value="C:nucleus"/>
    <property type="evidence" value="ECO:0007669"/>
    <property type="project" value="UniProtKB-SubCell"/>
</dbReference>
<dbReference type="PROSITE" id="PS00028">
    <property type="entry name" value="ZINC_FINGER_C2H2_1"/>
    <property type="match status" value="4"/>
</dbReference>
<proteinExistence type="predicted"/>
<evidence type="ECO:0000259" key="9">
    <source>
        <dbReference type="PROSITE" id="PS50157"/>
    </source>
</evidence>
<dbReference type="InterPro" id="IPR043359">
    <property type="entry name" value="GLI-like"/>
</dbReference>
<dbReference type="SUPFAM" id="SSF57667">
    <property type="entry name" value="beta-beta-alpha zinc fingers"/>
    <property type="match status" value="3"/>
</dbReference>
<evidence type="ECO:0000256" key="1">
    <source>
        <dbReference type="ARBA" id="ARBA00004123"/>
    </source>
</evidence>
<feature type="compositionally biased region" description="Basic residues" evidence="8">
    <location>
        <begin position="389"/>
        <end position="403"/>
    </location>
</feature>
<dbReference type="Pfam" id="PF23561">
    <property type="entry name" value="zf-C2H2_15"/>
    <property type="match status" value="1"/>
</dbReference>
<feature type="compositionally biased region" description="Pro residues" evidence="8">
    <location>
        <begin position="1"/>
        <end position="12"/>
    </location>
</feature>
<keyword evidence="5" id="KW-0862">Zinc</keyword>
<dbReference type="Gene3D" id="3.30.160.60">
    <property type="entry name" value="Classic Zinc Finger"/>
    <property type="match status" value="5"/>
</dbReference>
<dbReference type="FunFam" id="3.30.160.60:FF:000036">
    <property type="entry name" value="GLI family zinc finger 3"/>
    <property type="match status" value="1"/>
</dbReference>
<accession>A0AAD5QLN5</accession>
<feature type="compositionally biased region" description="Acidic residues" evidence="8">
    <location>
        <begin position="434"/>
        <end position="446"/>
    </location>
</feature>
<organism evidence="10 11">
    <name type="scientific">Parelaphostrongylus tenuis</name>
    <name type="common">Meningeal worm</name>
    <dbReference type="NCBI Taxonomy" id="148309"/>
    <lineage>
        <taxon>Eukaryota</taxon>
        <taxon>Metazoa</taxon>
        <taxon>Ecdysozoa</taxon>
        <taxon>Nematoda</taxon>
        <taxon>Chromadorea</taxon>
        <taxon>Rhabditida</taxon>
        <taxon>Rhabditina</taxon>
        <taxon>Rhabditomorpha</taxon>
        <taxon>Strongyloidea</taxon>
        <taxon>Metastrongylidae</taxon>
        <taxon>Parelaphostrongylus</taxon>
    </lineage>
</organism>
<dbReference type="SMART" id="SM00355">
    <property type="entry name" value="ZnF_C2H2"/>
    <property type="match status" value="5"/>
</dbReference>
<comment type="subcellular location">
    <subcellularLocation>
        <location evidence="1">Nucleus</location>
    </subcellularLocation>
</comment>
<evidence type="ECO:0000256" key="4">
    <source>
        <dbReference type="ARBA" id="ARBA00022771"/>
    </source>
</evidence>
<dbReference type="GO" id="GO:0000978">
    <property type="term" value="F:RNA polymerase II cis-regulatory region sequence-specific DNA binding"/>
    <property type="evidence" value="ECO:0007669"/>
    <property type="project" value="TreeGrafter"/>
</dbReference>
<dbReference type="InterPro" id="IPR036236">
    <property type="entry name" value="Znf_C2H2_sf"/>
</dbReference>
<dbReference type="FunFam" id="3.30.160.60:FF:000048">
    <property type="entry name" value="GLI family zinc finger 3"/>
    <property type="match status" value="1"/>
</dbReference>
<dbReference type="InterPro" id="IPR013087">
    <property type="entry name" value="Znf_C2H2_type"/>
</dbReference>
<feature type="compositionally biased region" description="Low complexity" evidence="8">
    <location>
        <begin position="493"/>
        <end position="512"/>
    </location>
</feature>
<feature type="region of interest" description="Disordered" evidence="8">
    <location>
        <begin position="380"/>
        <end position="407"/>
    </location>
</feature>